<dbReference type="OMA" id="ASLRWTY"/>
<dbReference type="InterPro" id="IPR006593">
    <property type="entry name" value="Cyt_b561/ferric_Rdtase_TM"/>
</dbReference>
<dbReference type="EMBL" id="CM035424">
    <property type="protein sequence ID" value="KAH7351932.1"/>
    <property type="molecule type" value="Genomic_DNA"/>
</dbReference>
<feature type="transmembrane region" description="Helical" evidence="10">
    <location>
        <begin position="262"/>
        <end position="283"/>
    </location>
</feature>
<dbReference type="PANTHER" id="PTHR23130:SF199">
    <property type="entry name" value="CYTOCHROME B561 AND DOMON DOMAIN-CONTAINING PROTEIN"/>
    <property type="match status" value="1"/>
</dbReference>
<keyword evidence="9" id="KW-0479">Metal-binding</keyword>
<dbReference type="OrthoDB" id="2419613at2759"/>
<feature type="transmembrane region" description="Helical" evidence="10">
    <location>
        <begin position="368"/>
        <end position="391"/>
    </location>
</feature>
<evidence type="ECO:0000313" key="14">
    <source>
        <dbReference type="EMBL" id="KAH7351932.1"/>
    </source>
</evidence>
<feature type="binding site" description="axial binding residue" evidence="9">
    <location>
        <position position="337"/>
    </location>
    <ligand>
        <name>heme b</name>
        <dbReference type="ChEBI" id="CHEBI:60344"/>
        <label>1</label>
    </ligand>
    <ligandPart>
        <name>Fe</name>
        <dbReference type="ChEBI" id="CHEBI:18248"/>
    </ligandPart>
</feature>
<keyword evidence="15" id="KW-1185">Reference proteome</keyword>
<protein>
    <recommendedName>
        <fullName evidence="8">Cytochrome b561 and DOMON domain-containing protein</fullName>
    </recommendedName>
</protein>
<accession>A0A8T2SKE1</accession>
<evidence type="ECO:0000259" key="13">
    <source>
        <dbReference type="PROSITE" id="PS50939"/>
    </source>
</evidence>
<comment type="subcellular location">
    <subcellularLocation>
        <location evidence="1">Membrane</location>
    </subcellularLocation>
</comment>
<dbReference type="GO" id="GO:0046872">
    <property type="term" value="F:metal ion binding"/>
    <property type="evidence" value="ECO:0007669"/>
    <property type="project" value="UniProtKB-KW"/>
</dbReference>
<evidence type="ECO:0000256" key="3">
    <source>
        <dbReference type="ARBA" id="ARBA00022692"/>
    </source>
</evidence>
<keyword evidence="9" id="KW-0408">Iron</keyword>
<dbReference type="Gene3D" id="1.20.120.1770">
    <property type="match status" value="1"/>
</dbReference>
<evidence type="ECO:0000256" key="11">
    <source>
        <dbReference type="SAM" id="SignalP"/>
    </source>
</evidence>
<name>A0A8T2SKE1_CERRI</name>
<dbReference type="PANTHER" id="PTHR23130">
    <property type="entry name" value="CYTOCHROME B561 AND DOMON DOMAIN-CONTAINING PROTEIN"/>
    <property type="match status" value="1"/>
</dbReference>
<evidence type="ECO:0000256" key="5">
    <source>
        <dbReference type="ARBA" id="ARBA00022982"/>
    </source>
</evidence>
<keyword evidence="2 8" id="KW-0813">Transport</keyword>
<dbReference type="PROSITE" id="PS50939">
    <property type="entry name" value="CYTOCHROME_B561"/>
    <property type="match status" value="1"/>
</dbReference>
<evidence type="ECO:0000313" key="15">
    <source>
        <dbReference type="Proteomes" id="UP000825935"/>
    </source>
</evidence>
<dbReference type="InterPro" id="IPR005018">
    <property type="entry name" value="DOMON_domain"/>
</dbReference>
<evidence type="ECO:0000256" key="7">
    <source>
        <dbReference type="ARBA" id="ARBA00023136"/>
    </source>
</evidence>
<dbReference type="PROSITE" id="PS50836">
    <property type="entry name" value="DOMON"/>
    <property type="match status" value="1"/>
</dbReference>
<dbReference type="Pfam" id="PF03188">
    <property type="entry name" value="Cytochrom_B561"/>
    <property type="match status" value="1"/>
</dbReference>
<evidence type="ECO:0000256" key="4">
    <source>
        <dbReference type="ARBA" id="ARBA00022729"/>
    </source>
</evidence>
<dbReference type="Pfam" id="PF04526">
    <property type="entry name" value="DUF568"/>
    <property type="match status" value="1"/>
</dbReference>
<keyword evidence="7 8" id="KW-0472">Membrane</keyword>
<feature type="transmembrane region" description="Helical" evidence="10">
    <location>
        <begin position="333"/>
        <end position="353"/>
    </location>
</feature>
<feature type="domain" description="Cytochrome b561" evidence="13">
    <location>
        <begin position="197"/>
        <end position="392"/>
    </location>
</feature>
<evidence type="ECO:0000256" key="10">
    <source>
        <dbReference type="SAM" id="Phobius"/>
    </source>
</evidence>
<proteinExistence type="predicted"/>
<dbReference type="Proteomes" id="UP000825935">
    <property type="component" value="Chromosome 19"/>
</dbReference>
<feature type="transmembrane region" description="Helical" evidence="10">
    <location>
        <begin position="303"/>
        <end position="321"/>
    </location>
</feature>
<keyword evidence="5 8" id="KW-0249">Electron transport</keyword>
<feature type="binding site" description="axial binding residue" evidence="9">
    <location>
        <position position="233"/>
    </location>
    <ligand>
        <name>heme b</name>
        <dbReference type="ChEBI" id="CHEBI:60344"/>
        <label>1</label>
    </ligand>
    <ligandPart>
        <name>Fe</name>
        <dbReference type="ChEBI" id="CHEBI:18248"/>
    </ligandPart>
</feature>
<feature type="chain" id="PRO_5035776374" description="Cytochrome b561 and DOMON domain-containing protein" evidence="11">
    <location>
        <begin position="33"/>
        <end position="418"/>
    </location>
</feature>
<dbReference type="InterPro" id="IPR017214">
    <property type="entry name" value="UCP037471"/>
</dbReference>
<sequence>MCAMAAALSLIHFHFLLIVVLIFASPHSTATAASTTCSTTHTFGGQQKLLSYCSALGSQDATLAWSMTSGPNATLDVVFSGVAPSPGGWVGWGINPYRLSMGGTQAFIAFQAQNGSTVLTYDVTHATEDGEPLVCTPISLHVLDMAVNIVQGTSISIFVSMAWPAPARDPNSTVLNHIWNRGPPVSNFRPESHSLSRADLSARQAIDMTSGVASSNQGGGGGGRGDETLTNAHAILNTVGWGVLLPCGVIAARYLKPFADPAWFYAHIAIQMLGYALGVAGWATGMSLDDEGSRRDDVVKHRNIGIVIFAIATLQMMALFVRPGKDHKLRQGWNVYHYSLAGAILILGIINIFEGFEIMSPPDVWRRTYIGVLIVLGGIAIILEITTWIYVCRRRKDNAEGKFKDTTVELRQIGHVSA</sequence>
<dbReference type="AlphaFoldDB" id="A0A8T2SKE1"/>
<feature type="binding site" description="axial binding residue" evidence="9">
    <location>
        <position position="267"/>
    </location>
    <ligand>
        <name>heme b</name>
        <dbReference type="ChEBI" id="CHEBI:60344"/>
        <label>1</label>
    </ligand>
    <ligandPart>
        <name>Fe</name>
        <dbReference type="ChEBI" id="CHEBI:18248"/>
    </ligandPart>
</feature>
<evidence type="ECO:0000256" key="8">
    <source>
        <dbReference type="PIRNR" id="PIRNR037471"/>
    </source>
</evidence>
<evidence type="ECO:0000259" key="12">
    <source>
        <dbReference type="PROSITE" id="PS50836"/>
    </source>
</evidence>
<dbReference type="InterPro" id="IPR045265">
    <property type="entry name" value="AIR12_DOMON"/>
</dbReference>
<keyword evidence="4 11" id="KW-0732">Signal</keyword>
<dbReference type="PIRSF" id="PIRSF037471">
    <property type="entry name" value="UCP037471"/>
    <property type="match status" value="1"/>
</dbReference>
<comment type="caution">
    <text evidence="14">The sequence shown here is derived from an EMBL/GenBank/DDBJ whole genome shotgun (WGS) entry which is preliminary data.</text>
</comment>
<dbReference type="CDD" id="cd08760">
    <property type="entry name" value="Cyt_b561_FRRS1_like"/>
    <property type="match status" value="1"/>
</dbReference>
<feature type="binding site" description="axial binding residue" evidence="9">
    <location>
        <position position="301"/>
    </location>
    <ligand>
        <name>heme b</name>
        <dbReference type="ChEBI" id="CHEBI:60344"/>
        <label>1</label>
    </ligand>
    <ligandPart>
        <name>Fe</name>
        <dbReference type="ChEBI" id="CHEBI:18248"/>
    </ligandPart>
</feature>
<keyword evidence="3 10" id="KW-0812">Transmembrane</keyword>
<evidence type="ECO:0000256" key="6">
    <source>
        <dbReference type="ARBA" id="ARBA00022989"/>
    </source>
</evidence>
<evidence type="ECO:0000256" key="1">
    <source>
        <dbReference type="ARBA" id="ARBA00004370"/>
    </source>
</evidence>
<comment type="cofactor">
    <cofactor evidence="8">
        <name>heme b</name>
        <dbReference type="ChEBI" id="CHEBI:60344"/>
    </cofactor>
    <text evidence="8">Binds 2 heme b groups non-covalently.</text>
</comment>
<dbReference type="GO" id="GO:0016020">
    <property type="term" value="C:membrane"/>
    <property type="evidence" value="ECO:0007669"/>
    <property type="project" value="UniProtKB-SubCell"/>
</dbReference>
<feature type="domain" description="DOMON" evidence="12">
    <location>
        <begin position="59"/>
        <end position="182"/>
    </location>
</feature>
<evidence type="ECO:0000256" key="2">
    <source>
        <dbReference type="ARBA" id="ARBA00022448"/>
    </source>
</evidence>
<reference evidence="14" key="1">
    <citation type="submission" date="2021-08" db="EMBL/GenBank/DDBJ databases">
        <title>WGS assembly of Ceratopteris richardii.</title>
        <authorList>
            <person name="Marchant D.B."/>
            <person name="Chen G."/>
            <person name="Jenkins J."/>
            <person name="Shu S."/>
            <person name="Leebens-Mack J."/>
            <person name="Grimwood J."/>
            <person name="Schmutz J."/>
            <person name="Soltis P."/>
            <person name="Soltis D."/>
            <person name="Chen Z.-H."/>
        </authorList>
    </citation>
    <scope>NUCLEOTIDE SEQUENCE</scope>
    <source>
        <strain evidence="14">Whitten #5841</strain>
        <tissue evidence="14">Leaf</tissue>
    </source>
</reference>
<dbReference type="SMART" id="SM00665">
    <property type="entry name" value="B561"/>
    <property type="match status" value="1"/>
</dbReference>
<evidence type="ECO:0000256" key="9">
    <source>
        <dbReference type="PIRSR" id="PIRSR037471-1"/>
    </source>
</evidence>
<gene>
    <name evidence="14" type="ORF">KP509_19G021000</name>
</gene>
<feature type="signal peptide" evidence="11">
    <location>
        <begin position="1"/>
        <end position="32"/>
    </location>
</feature>
<organism evidence="14 15">
    <name type="scientific">Ceratopteris richardii</name>
    <name type="common">Triangle waterfern</name>
    <dbReference type="NCBI Taxonomy" id="49495"/>
    <lineage>
        <taxon>Eukaryota</taxon>
        <taxon>Viridiplantae</taxon>
        <taxon>Streptophyta</taxon>
        <taxon>Embryophyta</taxon>
        <taxon>Tracheophyta</taxon>
        <taxon>Polypodiopsida</taxon>
        <taxon>Polypodiidae</taxon>
        <taxon>Polypodiales</taxon>
        <taxon>Pteridineae</taxon>
        <taxon>Pteridaceae</taxon>
        <taxon>Parkerioideae</taxon>
        <taxon>Ceratopteris</taxon>
    </lineage>
</organism>
<keyword evidence="6 10" id="KW-1133">Transmembrane helix</keyword>